<dbReference type="InterPro" id="IPR039569">
    <property type="entry name" value="FAS1-like_DH_region"/>
</dbReference>
<evidence type="ECO:0000259" key="2">
    <source>
        <dbReference type="Pfam" id="PF13452"/>
    </source>
</evidence>
<dbReference type="PANTHER" id="PTHR34075">
    <property type="entry name" value="BLR3430 PROTEIN"/>
    <property type="match status" value="1"/>
</dbReference>
<dbReference type="EMBL" id="CAFBLJ010000003">
    <property type="protein sequence ID" value="CAB4855943.1"/>
    <property type="molecule type" value="Genomic_DNA"/>
</dbReference>
<feature type="domain" description="ChsH2 rubredoxin-like zinc ribbon" evidence="1">
    <location>
        <begin position="211"/>
        <end position="245"/>
    </location>
</feature>
<feature type="domain" description="FAS1-like dehydratase" evidence="2">
    <location>
        <begin position="36"/>
        <end position="172"/>
    </location>
</feature>
<reference evidence="6" key="1">
    <citation type="submission" date="2020-05" db="EMBL/GenBank/DDBJ databases">
        <authorList>
            <person name="Chiriac C."/>
            <person name="Salcher M."/>
            <person name="Ghai R."/>
            <person name="Kavagutti S V."/>
        </authorList>
    </citation>
    <scope>NUCLEOTIDE SEQUENCE</scope>
</reference>
<dbReference type="InterPro" id="IPR052513">
    <property type="entry name" value="Thioester_dehydratase-like"/>
</dbReference>
<evidence type="ECO:0000313" key="3">
    <source>
        <dbReference type="EMBL" id="CAB4712601.1"/>
    </source>
</evidence>
<name>A0A6J7CLK7_9ZZZZ</name>
<dbReference type="EMBL" id="CAFBMF010000014">
    <property type="protein sequence ID" value="CAB4891268.1"/>
    <property type="molecule type" value="Genomic_DNA"/>
</dbReference>
<evidence type="ECO:0000313" key="4">
    <source>
        <dbReference type="EMBL" id="CAB4760974.1"/>
    </source>
</evidence>
<gene>
    <name evidence="3" type="ORF">UFOPK2658_00498</name>
    <name evidence="4" type="ORF">UFOPK2880_00100</name>
    <name evidence="5" type="ORF">UFOPK3004_00904</name>
    <name evidence="6" type="ORF">UFOPK3304_00127</name>
    <name evidence="7" type="ORF">UFOPK3494_00378</name>
    <name evidence="8" type="ORF">UFOPK4134_00508</name>
</gene>
<dbReference type="CDD" id="cd03441">
    <property type="entry name" value="R_hydratase_like"/>
    <property type="match status" value="1"/>
</dbReference>
<dbReference type="SUPFAM" id="SSF54637">
    <property type="entry name" value="Thioesterase/thiol ester dehydrase-isomerase"/>
    <property type="match status" value="1"/>
</dbReference>
<dbReference type="EMBL" id="CAEZZP010000003">
    <property type="protein sequence ID" value="CAB4760974.1"/>
    <property type="molecule type" value="Genomic_DNA"/>
</dbReference>
<dbReference type="SUPFAM" id="SSF50249">
    <property type="entry name" value="Nucleic acid-binding proteins"/>
    <property type="match status" value="1"/>
</dbReference>
<evidence type="ECO:0000313" key="7">
    <source>
        <dbReference type="EMBL" id="CAB4891268.1"/>
    </source>
</evidence>
<dbReference type="AlphaFoldDB" id="A0A6J7CLK7"/>
<dbReference type="Pfam" id="PF13452">
    <property type="entry name" value="FAS1_DH_region"/>
    <property type="match status" value="1"/>
</dbReference>
<dbReference type="PANTHER" id="PTHR34075:SF5">
    <property type="entry name" value="BLR3430 PROTEIN"/>
    <property type="match status" value="1"/>
</dbReference>
<dbReference type="EMBL" id="CAFAAL010000070">
    <property type="protein sequence ID" value="CAB4805382.1"/>
    <property type="molecule type" value="Genomic_DNA"/>
</dbReference>
<dbReference type="Gene3D" id="3.10.129.10">
    <property type="entry name" value="Hotdog Thioesterase"/>
    <property type="match status" value="1"/>
</dbReference>
<proteinExistence type="predicted"/>
<dbReference type="Pfam" id="PF12172">
    <property type="entry name" value="zf-ChsH2"/>
    <property type="match status" value="1"/>
</dbReference>
<dbReference type="InterPro" id="IPR012340">
    <property type="entry name" value="NA-bd_OB-fold"/>
</dbReference>
<evidence type="ECO:0000259" key="1">
    <source>
        <dbReference type="Pfam" id="PF12172"/>
    </source>
</evidence>
<dbReference type="InterPro" id="IPR029069">
    <property type="entry name" value="HotDog_dom_sf"/>
</dbReference>
<organism evidence="6">
    <name type="scientific">freshwater metagenome</name>
    <dbReference type="NCBI Taxonomy" id="449393"/>
    <lineage>
        <taxon>unclassified sequences</taxon>
        <taxon>metagenomes</taxon>
        <taxon>ecological metagenomes</taxon>
    </lineage>
</organism>
<dbReference type="EMBL" id="CAEZYH010000011">
    <property type="protein sequence ID" value="CAB4712601.1"/>
    <property type="molecule type" value="Genomic_DNA"/>
</dbReference>
<dbReference type="InterPro" id="IPR022002">
    <property type="entry name" value="ChsH2_Znr"/>
</dbReference>
<evidence type="ECO:0000313" key="6">
    <source>
        <dbReference type="EMBL" id="CAB4855943.1"/>
    </source>
</evidence>
<sequence length="344" mass="37482">MSNTTSDIIVDATPEAKAAFFSELQTYVGLEIGAPTPAPDEINAPMIRHLVEAVGDKNPVYTNVDVANKSIHGGIVAPPTMLQAWVMNGIDGPTRSGDGPYEKMNQLLFSRGFTSVVGTNSEQTYVRYLRPGDQLTMRTVIDSISDEKTTGLGTGHFVSTRQDYYDAQNELVGSMLFRIFRFQPKAKAPATKAKALRPRPATTHDNQWYFDGVNDGILYAQACADCGEVRFPTGPMCPTCHSLKWDKVEMPLTGTIHSFVIAHYPQVPSFDYPLPVLLVDIDPSVSHAGKPGNNKVRMIMNSADTDLDALVVGARVRIEIRATDPDMKLPFAILDSTSNTGAAS</sequence>
<dbReference type="Gene3D" id="6.10.30.10">
    <property type="match status" value="1"/>
</dbReference>
<accession>A0A6J7CLK7</accession>
<evidence type="ECO:0000313" key="8">
    <source>
        <dbReference type="EMBL" id="CAB5025050.1"/>
    </source>
</evidence>
<evidence type="ECO:0000313" key="5">
    <source>
        <dbReference type="EMBL" id="CAB4805382.1"/>
    </source>
</evidence>
<protein>
    <submittedName>
        <fullName evidence="6">Unannotated protein</fullName>
    </submittedName>
</protein>
<dbReference type="EMBL" id="CAFBPS010000023">
    <property type="protein sequence ID" value="CAB5025050.1"/>
    <property type="molecule type" value="Genomic_DNA"/>
</dbReference>